<gene>
    <name evidence="1" type="ORF">BB561_006786</name>
</gene>
<sequence length="143" mass="15992">MRFRLSKIYSLDFIGKKTLEFTVSADYAAALIQKVRSYPFLTVHDKVNPEQPIDKNASEQVKTTVRNAYTERLQRAFAATKRPELAAYFKDLASESNIALEPLPVQPNPILAADSMTVDNPNIDITADIISQDGSIVLESPEY</sequence>
<dbReference type="EMBL" id="MBFR01000708">
    <property type="protein sequence ID" value="PVU86210.1"/>
    <property type="molecule type" value="Genomic_DNA"/>
</dbReference>
<dbReference type="AlphaFoldDB" id="A0A2T9Y1L5"/>
<name>A0A2T9Y1L5_9FUNG</name>
<protein>
    <submittedName>
        <fullName evidence="1">Uncharacterized protein</fullName>
    </submittedName>
</protein>
<reference evidence="1 2" key="1">
    <citation type="journal article" date="2018" name="MBio">
        <title>Comparative Genomics Reveals the Core Gene Toolbox for the Fungus-Insect Symbiosis.</title>
        <authorList>
            <person name="Wang Y."/>
            <person name="Stata M."/>
            <person name="Wang W."/>
            <person name="Stajich J.E."/>
            <person name="White M.M."/>
            <person name="Moncalvo J.M."/>
        </authorList>
    </citation>
    <scope>NUCLEOTIDE SEQUENCE [LARGE SCALE GENOMIC DNA]</scope>
    <source>
        <strain evidence="1 2">SWE-8-4</strain>
    </source>
</reference>
<dbReference type="STRING" id="133385.A0A2T9Y1L5"/>
<proteinExistence type="predicted"/>
<dbReference type="Proteomes" id="UP000245383">
    <property type="component" value="Unassembled WGS sequence"/>
</dbReference>
<organism evidence="1 2">
    <name type="scientific">Smittium simulii</name>
    <dbReference type="NCBI Taxonomy" id="133385"/>
    <lineage>
        <taxon>Eukaryota</taxon>
        <taxon>Fungi</taxon>
        <taxon>Fungi incertae sedis</taxon>
        <taxon>Zoopagomycota</taxon>
        <taxon>Kickxellomycotina</taxon>
        <taxon>Harpellomycetes</taxon>
        <taxon>Harpellales</taxon>
        <taxon>Legeriomycetaceae</taxon>
        <taxon>Smittium</taxon>
    </lineage>
</organism>
<comment type="caution">
    <text evidence="1">The sequence shown here is derived from an EMBL/GenBank/DDBJ whole genome shotgun (WGS) entry which is preliminary data.</text>
</comment>
<keyword evidence="2" id="KW-1185">Reference proteome</keyword>
<evidence type="ECO:0000313" key="1">
    <source>
        <dbReference type="EMBL" id="PVU86210.1"/>
    </source>
</evidence>
<evidence type="ECO:0000313" key="2">
    <source>
        <dbReference type="Proteomes" id="UP000245383"/>
    </source>
</evidence>
<accession>A0A2T9Y1L5</accession>
<dbReference type="OrthoDB" id="5575405at2759"/>